<dbReference type="EMBL" id="ACJN02000003">
    <property type="protein sequence ID" value="EFI33763.1"/>
    <property type="molecule type" value="Genomic_DNA"/>
</dbReference>
<gene>
    <name evidence="3" type="ORF">Dthio_PD1102</name>
</gene>
<dbReference type="eggNOG" id="COG1014">
    <property type="taxonomic scope" value="Bacteria"/>
</dbReference>
<dbReference type="Pfam" id="PF01558">
    <property type="entry name" value="POR"/>
    <property type="match status" value="1"/>
</dbReference>
<dbReference type="Proteomes" id="UP000005496">
    <property type="component" value="Unassembled WGS sequence"/>
</dbReference>
<dbReference type="PANTHER" id="PTHR43854">
    <property type="entry name" value="INDOLEPYRUVATE OXIDOREDUCTASE SUBUNIT IORB"/>
    <property type="match status" value="1"/>
</dbReference>
<protein>
    <submittedName>
        <fullName evidence="3">Pyruvate/ketoisovalerate oxidoreductase</fullName>
    </submittedName>
</protein>
<proteinExistence type="predicted"/>
<dbReference type="InterPro" id="IPR052198">
    <property type="entry name" value="IorB_Oxidoreductase"/>
</dbReference>
<keyword evidence="4" id="KW-1185">Reference proteome</keyword>
<accession>D6SSU7</accession>
<dbReference type="RefSeq" id="WP_008871112.1">
    <property type="nucleotide sequence ID" value="NZ_ACJN02000003.1"/>
</dbReference>
<dbReference type="OrthoDB" id="9800445at2"/>
<dbReference type="InterPro" id="IPR019752">
    <property type="entry name" value="Pyrv/ketoisovalerate_OxRed_cat"/>
</dbReference>
<evidence type="ECO:0000259" key="2">
    <source>
        <dbReference type="Pfam" id="PF01558"/>
    </source>
</evidence>
<evidence type="ECO:0000256" key="1">
    <source>
        <dbReference type="ARBA" id="ARBA00023002"/>
    </source>
</evidence>
<comment type="caution">
    <text evidence="3">The sequence shown here is derived from an EMBL/GenBank/DDBJ whole genome shotgun (WGS) entry which is preliminary data.</text>
</comment>
<dbReference type="Gene3D" id="3.40.920.10">
    <property type="entry name" value="Pyruvate-ferredoxin oxidoreductase, PFOR, domain III"/>
    <property type="match status" value="1"/>
</dbReference>
<organism evidence="3 4">
    <name type="scientific">Desulfonatronospira thiodismutans ASO3-1</name>
    <dbReference type="NCBI Taxonomy" id="555779"/>
    <lineage>
        <taxon>Bacteria</taxon>
        <taxon>Pseudomonadati</taxon>
        <taxon>Thermodesulfobacteriota</taxon>
        <taxon>Desulfovibrionia</taxon>
        <taxon>Desulfovibrionales</taxon>
        <taxon>Desulfonatronovibrionaceae</taxon>
        <taxon>Desulfonatronospira</taxon>
    </lineage>
</organism>
<keyword evidence="1" id="KW-0560">Oxidoreductase</keyword>
<dbReference type="PANTHER" id="PTHR43854:SF1">
    <property type="entry name" value="INDOLEPYRUVATE OXIDOREDUCTASE SUBUNIT IORB"/>
    <property type="match status" value="1"/>
</dbReference>
<dbReference type="InterPro" id="IPR002869">
    <property type="entry name" value="Pyrv_flavodox_OxRed_cen"/>
</dbReference>
<evidence type="ECO:0000313" key="4">
    <source>
        <dbReference type="Proteomes" id="UP000005496"/>
    </source>
</evidence>
<evidence type="ECO:0000313" key="3">
    <source>
        <dbReference type="EMBL" id="EFI33763.1"/>
    </source>
</evidence>
<dbReference type="GO" id="GO:0016903">
    <property type="term" value="F:oxidoreductase activity, acting on the aldehyde or oxo group of donors"/>
    <property type="evidence" value="ECO:0007669"/>
    <property type="project" value="InterPro"/>
</dbReference>
<sequence>MKPLRIFFSGVGGQGTLTATRLLAETALENGMEVTAGEIHGMAQRGGVVHSFVLVGGYMSPKISHAEADILLGFEPLETLRALPFLRPGGLALSSDTPIPPLSVSMGKEQYPDIDYIRENVAGCAGKSYFVPCTELAGQAGNVQTANTVLLGAFFAGGFFELDLDVFLKGIQKRLPPKLVDANLKAARLGAEFISSAN</sequence>
<dbReference type="AlphaFoldDB" id="D6SSU7"/>
<reference evidence="3" key="1">
    <citation type="submission" date="2010-05" db="EMBL/GenBank/DDBJ databases">
        <title>The draft genome of Desulfonatronospira thiodismutans ASO3-1.</title>
        <authorList>
            <consortium name="US DOE Joint Genome Institute (JGI-PGF)"/>
            <person name="Lucas S."/>
            <person name="Copeland A."/>
            <person name="Lapidus A."/>
            <person name="Cheng J.-F."/>
            <person name="Bruce D."/>
            <person name="Goodwin L."/>
            <person name="Pitluck S."/>
            <person name="Chertkov O."/>
            <person name="Brettin T."/>
            <person name="Detter J.C."/>
            <person name="Han C."/>
            <person name="Land M.L."/>
            <person name="Hauser L."/>
            <person name="Kyrpides N."/>
            <person name="Mikhailova N."/>
            <person name="Muyzer G."/>
            <person name="Woyke T."/>
        </authorList>
    </citation>
    <scope>NUCLEOTIDE SEQUENCE [LARGE SCALE GENOMIC DNA]</scope>
    <source>
        <strain evidence="3">ASO3-1</strain>
    </source>
</reference>
<dbReference type="SUPFAM" id="SSF53323">
    <property type="entry name" value="Pyruvate-ferredoxin oxidoreductase, PFOR, domain III"/>
    <property type="match status" value="1"/>
</dbReference>
<keyword evidence="3" id="KW-0670">Pyruvate</keyword>
<name>D6SSU7_9BACT</name>
<feature type="domain" description="Pyruvate/ketoisovalerate oxidoreductase catalytic" evidence="2">
    <location>
        <begin position="12"/>
        <end position="192"/>
    </location>
</feature>